<evidence type="ECO:0000259" key="2">
    <source>
        <dbReference type="Pfam" id="PF20578"/>
    </source>
</evidence>
<feature type="signal peptide" evidence="1">
    <location>
        <begin position="1"/>
        <end position="23"/>
    </location>
</feature>
<dbReference type="Pfam" id="PF20578">
    <property type="entry name" value="aBig_2"/>
    <property type="match status" value="4"/>
</dbReference>
<keyword evidence="4" id="KW-1185">Reference proteome</keyword>
<dbReference type="AlphaFoldDB" id="A0A3D9QUA0"/>
<accession>A0A3D9QUA0</accession>
<proteinExistence type="predicted"/>
<evidence type="ECO:0000313" key="3">
    <source>
        <dbReference type="EMBL" id="REE67005.1"/>
    </source>
</evidence>
<feature type="domain" description="Atrophied bacterial Ig" evidence="2">
    <location>
        <begin position="284"/>
        <end position="372"/>
    </location>
</feature>
<dbReference type="Proteomes" id="UP000256304">
    <property type="component" value="Unassembled WGS sequence"/>
</dbReference>
<protein>
    <recommendedName>
        <fullName evidence="2">Atrophied bacterial Ig domain-containing protein</fullName>
    </recommendedName>
</protein>
<name>A0A3D9QUA0_9BACL</name>
<keyword evidence="1" id="KW-0732">Signal</keyword>
<gene>
    <name evidence="3" type="ORF">A8990_14514</name>
</gene>
<dbReference type="EMBL" id="QTTN01000045">
    <property type="protein sequence ID" value="REE67005.1"/>
    <property type="molecule type" value="Genomic_DNA"/>
</dbReference>
<reference evidence="3 4" key="1">
    <citation type="submission" date="2018-08" db="EMBL/GenBank/DDBJ databases">
        <title>Genomic Encyclopedia of Type Strains, Phase III (KMG-III): the genomes of soil and plant-associated and newly described type strains.</title>
        <authorList>
            <person name="Whitman W."/>
        </authorList>
    </citation>
    <scope>NUCLEOTIDE SEQUENCE [LARGE SCALE GENOMIC DNA]</scope>
    <source>
        <strain evidence="3 4">CGMCC 1.10966</strain>
    </source>
</reference>
<feature type="chain" id="PRO_5017732964" description="Atrophied bacterial Ig domain-containing protein" evidence="1">
    <location>
        <begin position="24"/>
        <end position="469"/>
    </location>
</feature>
<organism evidence="3 4">
    <name type="scientific">Paenibacillus taihuensis</name>
    <dbReference type="NCBI Taxonomy" id="1156355"/>
    <lineage>
        <taxon>Bacteria</taxon>
        <taxon>Bacillati</taxon>
        <taxon>Bacillota</taxon>
        <taxon>Bacilli</taxon>
        <taxon>Bacillales</taxon>
        <taxon>Paenibacillaceae</taxon>
        <taxon>Paenibacillus</taxon>
    </lineage>
</organism>
<sequence length="469" mass="49543">MKKWAVVMLVLSMFVFASSTALAHGNDHRDDWNKNQLQSCNEVVASLNATLAKVKNDWTRAVLKRMIANFKAECSQGSSNNGSKNDSNIVNADKSALGITYLGNDNAGSVTLPVILPRTGKNGSSISWVSSNPSIISNDGLTIHRATNVDIAVDLTAVIKYNSASVSKTFRVIVRANLPQMTDVERVQRDSAALTIKFGGSDTINSVTQPLAELPSRGVNGSTIKWTSMLPTVISNDGKTVVRPNYGSGNAVVVLTADIKSGTYGETKIFVLTVKEGLPDAQRVAADKAALQITFGGSDNIDRVTRPVTLPAVGPNGSTIKWTTSAANILSADGKTIHRPAAGGADAIVLLQAIISSGSSTDVKIFLLKVKPEFSSSDMVAADKTDLAIGYKDGDSSSYVTGALTLPTSGYYGSKIVWYSSNPSLITDNGTLLYRPSSGQSDVTVTLTAFISNGSSGDIKTFTVNVKHL</sequence>
<evidence type="ECO:0000256" key="1">
    <source>
        <dbReference type="SAM" id="SignalP"/>
    </source>
</evidence>
<feature type="domain" description="Atrophied bacterial Ig" evidence="2">
    <location>
        <begin position="380"/>
        <end position="468"/>
    </location>
</feature>
<dbReference type="OrthoDB" id="2481354at2"/>
<evidence type="ECO:0000313" key="4">
    <source>
        <dbReference type="Proteomes" id="UP000256304"/>
    </source>
</evidence>
<comment type="caution">
    <text evidence="3">The sequence shown here is derived from an EMBL/GenBank/DDBJ whole genome shotgun (WGS) entry which is preliminary data.</text>
</comment>
<feature type="domain" description="Atrophied bacterial Ig" evidence="2">
    <location>
        <begin position="187"/>
        <end position="276"/>
    </location>
</feature>
<feature type="domain" description="Atrophied bacterial Ig" evidence="2">
    <location>
        <begin position="90"/>
        <end position="176"/>
    </location>
</feature>
<dbReference type="RefSeq" id="WP_116192023.1">
    <property type="nucleotide sequence ID" value="NZ_QTTN01000045.1"/>
</dbReference>
<dbReference type="InterPro" id="IPR046780">
    <property type="entry name" value="aBig_2"/>
</dbReference>